<protein>
    <submittedName>
        <fullName evidence="1">Uncharacterized protein</fullName>
    </submittedName>
</protein>
<dbReference type="SUPFAM" id="SSF51735">
    <property type="entry name" value="NAD(P)-binding Rossmann-fold domains"/>
    <property type="match status" value="1"/>
</dbReference>
<dbReference type="InterPro" id="IPR036291">
    <property type="entry name" value="NAD(P)-bd_dom_sf"/>
</dbReference>
<dbReference type="Pfam" id="PF13561">
    <property type="entry name" value="adh_short_C2"/>
    <property type="match status" value="1"/>
</dbReference>
<keyword evidence="2" id="KW-1185">Reference proteome</keyword>
<sequence length="53" mass="5843">MATEAERKAMAEQIPLGRPVRPQEIAKTVRRLINDSPESMTGSLIAVSGGWEY</sequence>
<dbReference type="InterPro" id="IPR002347">
    <property type="entry name" value="SDR_fam"/>
</dbReference>
<gene>
    <name evidence="1" type="ORF">DAMNIGENAA_24390</name>
</gene>
<reference evidence="1" key="1">
    <citation type="submission" date="2022-12" db="EMBL/GenBank/DDBJ databases">
        <title>Reference genome sequencing for broad-spectrum identification of bacterial and archaeal isolates by mass spectrometry.</title>
        <authorList>
            <person name="Sekiguchi Y."/>
            <person name="Tourlousse D.M."/>
        </authorList>
    </citation>
    <scope>NUCLEOTIDE SEQUENCE</scope>
    <source>
        <strain evidence="1">ASRB1</strain>
    </source>
</reference>
<accession>A0A9W6FU99</accession>
<evidence type="ECO:0000313" key="2">
    <source>
        <dbReference type="Proteomes" id="UP001144372"/>
    </source>
</evidence>
<dbReference type="Gene3D" id="3.40.50.720">
    <property type="entry name" value="NAD(P)-binding Rossmann-like Domain"/>
    <property type="match status" value="1"/>
</dbReference>
<proteinExistence type="predicted"/>
<dbReference type="EMBL" id="BSDR01000001">
    <property type="protein sequence ID" value="GLI35006.1"/>
    <property type="molecule type" value="Genomic_DNA"/>
</dbReference>
<dbReference type="Proteomes" id="UP001144372">
    <property type="component" value="Unassembled WGS sequence"/>
</dbReference>
<evidence type="ECO:0000313" key="1">
    <source>
        <dbReference type="EMBL" id="GLI35006.1"/>
    </source>
</evidence>
<comment type="caution">
    <text evidence="1">The sequence shown here is derived from an EMBL/GenBank/DDBJ whole genome shotgun (WGS) entry which is preliminary data.</text>
</comment>
<name>A0A9W6FU99_9BACT</name>
<organism evidence="1 2">
    <name type="scientific">Desulforhabdus amnigena</name>
    <dbReference type="NCBI Taxonomy" id="40218"/>
    <lineage>
        <taxon>Bacteria</taxon>
        <taxon>Pseudomonadati</taxon>
        <taxon>Thermodesulfobacteriota</taxon>
        <taxon>Syntrophobacteria</taxon>
        <taxon>Syntrophobacterales</taxon>
        <taxon>Syntrophobacteraceae</taxon>
        <taxon>Desulforhabdus</taxon>
    </lineage>
</organism>
<dbReference type="AlphaFoldDB" id="A0A9W6FU99"/>